<organism evidence="6 7">
    <name type="scientific">Niveibacterium umoris</name>
    <dbReference type="NCBI Taxonomy" id="1193620"/>
    <lineage>
        <taxon>Bacteria</taxon>
        <taxon>Pseudomonadati</taxon>
        <taxon>Pseudomonadota</taxon>
        <taxon>Betaproteobacteria</taxon>
        <taxon>Rhodocyclales</taxon>
        <taxon>Rhodocyclaceae</taxon>
        <taxon>Niveibacterium</taxon>
    </lineage>
</organism>
<keyword evidence="5" id="KW-0119">Carbohydrate metabolism</keyword>
<dbReference type="GO" id="GO:0008674">
    <property type="term" value="F:2-dehydro-3-deoxy-6-phosphogalactonate aldolase activity"/>
    <property type="evidence" value="ECO:0007669"/>
    <property type="project" value="UniProtKB-EC"/>
</dbReference>
<dbReference type="PANTHER" id="PTHR30246">
    <property type="entry name" value="2-KETO-3-DEOXY-6-PHOSPHOGLUCONATE ALDOLASE"/>
    <property type="match status" value="1"/>
</dbReference>
<comment type="caution">
    <text evidence="6">The sequence shown here is derived from an EMBL/GenBank/DDBJ whole genome shotgun (WGS) entry which is preliminary data.</text>
</comment>
<dbReference type="EMBL" id="JACIET010000002">
    <property type="protein sequence ID" value="MBB4013122.1"/>
    <property type="molecule type" value="Genomic_DNA"/>
</dbReference>
<dbReference type="Pfam" id="PF01081">
    <property type="entry name" value="Aldolase"/>
    <property type="match status" value="1"/>
</dbReference>
<evidence type="ECO:0000256" key="3">
    <source>
        <dbReference type="ARBA" id="ARBA00011233"/>
    </source>
</evidence>
<dbReference type="SUPFAM" id="SSF51569">
    <property type="entry name" value="Aldolase"/>
    <property type="match status" value="1"/>
</dbReference>
<dbReference type="Gene3D" id="3.20.20.70">
    <property type="entry name" value="Aldolase class I"/>
    <property type="match status" value="1"/>
</dbReference>
<keyword evidence="7" id="KW-1185">Reference proteome</keyword>
<dbReference type="InterPro" id="IPR013785">
    <property type="entry name" value="Aldolase_TIM"/>
</dbReference>
<comment type="pathway">
    <text evidence="1">Carbohydrate acid metabolism.</text>
</comment>
<dbReference type="EC" id="4.1.2.21" evidence="6"/>
<dbReference type="CDD" id="cd00452">
    <property type="entry name" value="KDPG_aldolase"/>
    <property type="match status" value="1"/>
</dbReference>
<name>A0A840BN80_9RHOO</name>
<dbReference type="Proteomes" id="UP000561045">
    <property type="component" value="Unassembled WGS sequence"/>
</dbReference>
<evidence type="ECO:0000313" key="6">
    <source>
        <dbReference type="EMBL" id="MBB4013122.1"/>
    </source>
</evidence>
<proteinExistence type="inferred from homology"/>
<dbReference type="InterPro" id="IPR000887">
    <property type="entry name" value="Aldlse_KDPG_KHG"/>
</dbReference>
<evidence type="ECO:0000256" key="5">
    <source>
        <dbReference type="ARBA" id="ARBA00023277"/>
    </source>
</evidence>
<dbReference type="InterPro" id="IPR031338">
    <property type="entry name" value="KDPG/KHG_AS_2"/>
</dbReference>
<evidence type="ECO:0000313" key="7">
    <source>
        <dbReference type="Proteomes" id="UP000561045"/>
    </source>
</evidence>
<evidence type="ECO:0000256" key="2">
    <source>
        <dbReference type="ARBA" id="ARBA00006906"/>
    </source>
</evidence>
<accession>A0A840BN80</accession>
<evidence type="ECO:0000256" key="4">
    <source>
        <dbReference type="ARBA" id="ARBA00023239"/>
    </source>
</evidence>
<protein>
    <submittedName>
        <fullName evidence="6">2-dehydro-3-deoxyphosphogalactonate aldolase</fullName>
        <ecNumber evidence="6">4.1.2.21</ecNumber>
    </submittedName>
</protein>
<evidence type="ECO:0000256" key="1">
    <source>
        <dbReference type="ARBA" id="ARBA00004761"/>
    </source>
</evidence>
<reference evidence="6 7" key="1">
    <citation type="submission" date="2020-08" db="EMBL/GenBank/DDBJ databases">
        <title>Genomic Encyclopedia of Type Strains, Phase IV (KMG-IV): sequencing the most valuable type-strain genomes for metagenomic binning, comparative biology and taxonomic classification.</title>
        <authorList>
            <person name="Goeker M."/>
        </authorList>
    </citation>
    <scope>NUCLEOTIDE SEQUENCE [LARGE SCALE GENOMIC DNA]</scope>
    <source>
        <strain evidence="6 7">DSM 106739</strain>
    </source>
</reference>
<dbReference type="RefSeq" id="WP_207064416.1">
    <property type="nucleotide sequence ID" value="NZ_BAABLE010000005.1"/>
</dbReference>
<dbReference type="AlphaFoldDB" id="A0A840BN80"/>
<dbReference type="NCBIfam" id="NF006600">
    <property type="entry name" value="PRK09140.1"/>
    <property type="match status" value="1"/>
</dbReference>
<comment type="similarity">
    <text evidence="2">Belongs to the KHG/KDPG aldolase family.</text>
</comment>
<comment type="subunit">
    <text evidence="3">Homotrimer.</text>
</comment>
<sequence>MSPLPVIAILRGLREHEVAAQLDALLAAGIEQIEIPLNASGAEATLGAALGYASTRMRIGAGTVLDVAAIERVAAGGARFVLTPNVNAAVIRRGRECGLDVIAGVATPSEAFAALDAGATGLKLFPAISLGVNFVSALRAVLPPVQMVAVGGISAGNLRAFIEAGCTGVGLGSALYRAGRSAHQTYAVAMSLRHALEGCPA</sequence>
<dbReference type="PROSITE" id="PS00160">
    <property type="entry name" value="ALDOLASE_KDPG_KHG_2"/>
    <property type="match status" value="1"/>
</dbReference>
<dbReference type="PANTHER" id="PTHR30246:SF1">
    <property type="entry name" value="2-DEHYDRO-3-DEOXY-6-PHOSPHOGALACTONATE ALDOLASE-RELATED"/>
    <property type="match status" value="1"/>
</dbReference>
<gene>
    <name evidence="6" type="ORF">GGR36_002468</name>
</gene>
<keyword evidence="4 6" id="KW-0456">Lyase</keyword>